<accession>A0A0J9XXX3</accession>
<organism evidence="1">
    <name type="scientific">Brugia malayi</name>
    <name type="common">Filarial nematode worm</name>
    <dbReference type="NCBI Taxonomy" id="6279"/>
    <lineage>
        <taxon>Eukaryota</taxon>
        <taxon>Metazoa</taxon>
        <taxon>Ecdysozoa</taxon>
        <taxon>Nematoda</taxon>
        <taxon>Chromadorea</taxon>
        <taxon>Rhabditida</taxon>
        <taxon>Spirurina</taxon>
        <taxon>Spiruromorpha</taxon>
        <taxon>Filarioidea</taxon>
        <taxon>Onchocercidae</taxon>
        <taxon>Brugia</taxon>
    </lineage>
</organism>
<dbReference type="EMBL" id="LN856992">
    <property type="protein sequence ID" value="CDP98143.1"/>
    <property type="molecule type" value="Genomic_DNA"/>
</dbReference>
<gene>
    <name evidence="1 2" type="ORF">Bm575</name>
    <name evidence="1" type="ORF">BM_Bm575</name>
</gene>
<evidence type="ECO:0000313" key="1">
    <source>
        <dbReference type="EMBL" id="CDP98143.1"/>
    </source>
</evidence>
<reference evidence="1" key="2">
    <citation type="submission" date="2012-12" db="EMBL/GenBank/DDBJ databases">
        <authorList>
            <person name="Gao Y.W."/>
            <person name="Fan S.T."/>
            <person name="Sun H.T."/>
            <person name="Wang Z."/>
            <person name="Gao X.L."/>
            <person name="Li Y.G."/>
            <person name="Wang T.C."/>
            <person name="Zhang K."/>
            <person name="Xu W.W."/>
            <person name="Yu Z.J."/>
            <person name="Xia X.Z."/>
        </authorList>
    </citation>
    <scope>NUCLEOTIDE SEQUENCE</scope>
    <source>
        <strain evidence="1">FR3</strain>
    </source>
</reference>
<protein>
    <submittedName>
        <fullName evidence="1">Bm575</fullName>
    </submittedName>
</protein>
<dbReference type="WormBase" id="Bm575">
    <property type="protein sequence ID" value="BM49199"/>
    <property type="gene ID" value="WBGene00220836"/>
</dbReference>
<name>A0A0J9XXX3_BRUMA</name>
<reference evidence="1" key="1">
    <citation type="journal article" date="2007" name="Science">
        <title>Draft genome of the filarial nematode parasite Brugia malayi.</title>
        <authorList>
            <person name="Ghedin E."/>
            <person name="Wang S."/>
            <person name="Spiro D."/>
            <person name="Caler E."/>
            <person name="Zhao Q."/>
            <person name="Crabtree J."/>
            <person name="Allen J.E."/>
            <person name="Delcher A.L."/>
            <person name="Guiliano D.B."/>
            <person name="Miranda-Saavedra D."/>
            <person name="Angiuoli S.V."/>
            <person name="Creasy T."/>
            <person name="Amedeo P."/>
            <person name="Haas B."/>
            <person name="El-Sayed N.M."/>
            <person name="Wortman J.R."/>
            <person name="Feldblyum T."/>
            <person name="Tallon L."/>
            <person name="Schatz M."/>
            <person name="Shumway M."/>
            <person name="Koo H."/>
            <person name="Salzberg S.L."/>
            <person name="Schobel S."/>
            <person name="Pertea M."/>
            <person name="Pop M."/>
            <person name="White O."/>
            <person name="Barton G.J."/>
            <person name="Carlow C.K."/>
            <person name="Crawford M.J."/>
            <person name="Daub J."/>
            <person name="Dimmic M.W."/>
            <person name="Estes C.F."/>
            <person name="Foster J.M."/>
            <person name="Ganatra M."/>
            <person name="Gregory W.F."/>
            <person name="Johnson N.M."/>
            <person name="Jin J."/>
            <person name="Komuniecki R."/>
            <person name="Korf I."/>
            <person name="Kumar S."/>
            <person name="Laney S."/>
            <person name="Li B.W."/>
            <person name="Li W."/>
            <person name="Lindblom T.H."/>
            <person name="Lustigman S."/>
            <person name="Ma D."/>
            <person name="Maina C.V."/>
            <person name="Martin D.M."/>
            <person name="McCarter J.P."/>
            <person name="McReynolds L."/>
            <person name="Mitreva M."/>
            <person name="Nutman T.B."/>
            <person name="Parkinson J."/>
            <person name="Peregrin-Alvarez J.M."/>
            <person name="Poole C."/>
            <person name="Ren Q."/>
            <person name="Saunders L."/>
            <person name="Sluder A.E."/>
            <person name="Smith K."/>
            <person name="Stanke M."/>
            <person name="Unnasch T.R."/>
            <person name="Ware J."/>
            <person name="Wei A.D."/>
            <person name="Weil G."/>
            <person name="Williams D.J."/>
            <person name="Zhang Y."/>
            <person name="Williams S.A."/>
            <person name="Fraser-Liggett C."/>
            <person name="Slatko B."/>
            <person name="Blaxter M.L."/>
            <person name="Scott A.L."/>
        </authorList>
    </citation>
    <scope>NUCLEOTIDE SEQUENCE</scope>
    <source>
        <strain evidence="1">FR3</strain>
    </source>
</reference>
<sequence>MQLDLAHPINRILLLVTFKIAIRNFARKPSSIVCVAAQKK</sequence>
<proteinExistence type="predicted"/>
<evidence type="ECO:0000313" key="2">
    <source>
        <dbReference type="WormBase" id="Bm575"/>
    </source>
</evidence>
<dbReference type="AlphaFoldDB" id="A0A0J9XXX3"/>